<dbReference type="InterPro" id="IPR000219">
    <property type="entry name" value="DH_dom"/>
</dbReference>
<dbReference type="GO" id="GO:0005576">
    <property type="term" value="C:extracellular region"/>
    <property type="evidence" value="ECO:0007669"/>
    <property type="project" value="UniProtKB-SubCell"/>
</dbReference>
<dbReference type="Pfam" id="PF25351">
    <property type="entry name" value="PH_BUD3_C"/>
    <property type="match status" value="1"/>
</dbReference>
<evidence type="ECO:0000256" key="6">
    <source>
        <dbReference type="ARBA" id="ARBA00022670"/>
    </source>
</evidence>
<sequence length="2133" mass="240695">TVTFGNISIENVNIAVANFTNTTVGVLGIGYEETEATYFGNGLDKSYSYMNFPEKLVQDGIINKAAYSLFLDESGDAEILFGAVDESKYLGKLYEFPIVTVNSSDSSEPISRVAITLNSIAINNGKIEAVVAEGYIPAVLDSGTTSAALPVNVAYTIAYLLGLSYDDEIGEFYGECSITEDVYFKYNFQGVEFTSPVSAYFTNVVDQDNESEGCLYQVFMIEQPFIILGDSFLRDFYTVVDLEDDIACLAYRQNSTDTNIKIISSSIPSAVKPPITKTFGTDYNKFTYNGEDLVTQKFKKSKTTESLDTNYMTLTISAENTDSNTDYYTDAYTDTDSYTDEYTGAYTYTGTDGGFTDVAVKKRSNGNSTSESSSSAPISTTLSSFENAAVIIMSPVHDNVDYDVSSITTTTTTPITRIKSIIPNSKSKNNLFMTFFKNTDSIVKSSSQYIIKQTADDIYNENYWSLMFPSAAYFHVYNNVLGDVFAMVYNNNLKNEKHTYLSTFIISKHGCSINPEIHIKEDSKYYPAIENLNPELKSSKVRKALAISLLKTFADLNEDIINSLYKQADLPNSTFDWDETQAGLLASEMTLIDTKSPIELGSYLYELGYLTQNLSTASYVVDVVYTDEQNNDILSERNNALAFLLGKQLEQLFDPLSEYSPEPTEKAYKIPTDNSTVCINQDNDLICSVCSELITVQTNYTVSLVQFLQNFVVPLRIQVLEGKLPGFTTSKLNQIFPPTIDEVTRINCIFLDMLKLAQPYGSYEILKACGTTIPYFYKAQMRHEAAIKNFHSNYNQFVLDIEKCKRSDLISFDQRTVETAVYSSLNLVKIQLIIQRLVKNKDWSQNLKDNVQIYLDSCNNTISSFANDKLTPYNGRIFTPTGKILAEIAKGWPSELQYGWLTRRVVAVFDAIDILSDDVKNRAVIIVFSDHALFLTIDDDDYYSEVWKNDDDIQSNNINSTKLEHSPNFISSTIHKPSVSDILIHSLTNETPLTQLPHMTVKYWSNINDLHALYFTSTINSESKLPNSYVRFFNEKNSSYAGIYQLDKVSGKYVTEVLARSKILNKTQSFHLFCGTISKDDLETKSSNEFDNIETNDDLITKRVYYTAHESTTYQKEGTKSPFLVLFNREYSENILNEFDVYSFITLNFISEDTIRMEGLSRCKIDGQPNEKLQYDVNIEFLSASLSLILTELFSTHMSLYNPMMMEYLLANNGTVNSQAFKVLDKTTECWSFEKNKIINEVNKLKKEREIVRNVATNKINRKKSLELFSENLKTKSRSSKKIYNENSPKKEVKFQSKPVEIISKPVVKTSPKKAIKKKLNDTPNNKTKMTGFFKFFGVSSKNKSQVSSDNTKDSPKRTATKVVRNLTPKKKEFDYSSLKPAQPKPQRKLSAQSFGMFSHKSNNSVIHNNSPKLEASNIKSSLELRTDRAIVKDSTTGSSSIYHAPVKYTESQPVENIKIVDSKSTSPSKLENSNPVDKNIEISNLDLTATTSSSTNIYVNSNFNFPMEPASEHEPVLSSPSTPRLAKLKDEPNHTKGYKDSIDLMGKLVATDNHDKLYDDDLFEISSNSNRLSNILPPKENITAPKSICSESAVESPNTNTFTPKQYNFTPITRASSHQMVDTKEDIVSAAIIEKKSDNLVSNNVVNPWRIMTLPVKTDSNENDFTGLQRSQSFYMRFKNMRDKQERVLKENGVSYVHDLDELSSKDRNALSQGYVFSPSINFDINSTTDSIENANWTVMDHFSRSSSKQLNLIDDIGKSELQSTEFSNQPKNTKKATSSLIDRNVTPANKIDLTTTKNTFTSDSSSIYVTDDELNRYNSLRSVVNAYNPYSIIIDDSIAELPAVYENDYPINNNILNNNENVSDVKDIDHITICESENIFVPDIQIYNDDVDLLSDINLDKMNLDFDTSMSVSDLSLLISNPVREKSIKSIKSVKNNVSFSNDKSIINETVSPDFSINELTISNLDKTNLDLEMDTSLCSALANQTTQANMLINVWDNGNHVTNKDILSGLSKSETLNALNALIMDKSYAYLQDLLNGDYEDDNYNDTGKGRMRNDLKKETKNFENDFEEIEEEKEAILNYEYEKKMSPKDSKQKSIFKRDTTDYDLAYHNGLLNSSINYLSNYTNNEEVY</sequence>
<dbReference type="GO" id="GO:0004190">
    <property type="term" value="F:aspartic-type endopeptidase activity"/>
    <property type="evidence" value="ECO:0007669"/>
    <property type="project" value="UniProtKB-KW"/>
</dbReference>
<dbReference type="InterPro" id="IPR021109">
    <property type="entry name" value="Peptidase_aspartic_dom_sf"/>
</dbReference>
<dbReference type="EMBL" id="PUHW01000313">
    <property type="protein sequence ID" value="KAG0687110.1"/>
    <property type="molecule type" value="Genomic_DNA"/>
</dbReference>
<evidence type="ECO:0000259" key="13">
    <source>
        <dbReference type="PROSITE" id="PS51767"/>
    </source>
</evidence>
<dbReference type="Gene3D" id="2.40.70.10">
    <property type="entry name" value="Acid Proteases"/>
    <property type="match status" value="2"/>
</dbReference>
<evidence type="ECO:0000256" key="5">
    <source>
        <dbReference type="ARBA" id="ARBA00022525"/>
    </source>
</evidence>
<dbReference type="SMART" id="SM00325">
    <property type="entry name" value="RhoGEF"/>
    <property type="match status" value="1"/>
</dbReference>
<evidence type="ECO:0000256" key="4">
    <source>
        <dbReference type="ARBA" id="ARBA00013207"/>
    </source>
</evidence>
<accession>A0A9P7BEH7</accession>
<dbReference type="InterPro" id="IPR001461">
    <property type="entry name" value="Aspartic_peptidase_A1"/>
</dbReference>
<evidence type="ECO:0000256" key="3">
    <source>
        <dbReference type="ARBA" id="ARBA00007447"/>
    </source>
</evidence>
<evidence type="ECO:0000256" key="8">
    <source>
        <dbReference type="ARBA" id="ARBA00022750"/>
    </source>
</evidence>
<dbReference type="GO" id="GO:0006508">
    <property type="term" value="P:proteolysis"/>
    <property type="evidence" value="ECO:0007669"/>
    <property type="project" value="UniProtKB-KW"/>
</dbReference>
<reference evidence="14" key="1">
    <citation type="submission" date="2020-11" db="EMBL/GenBank/DDBJ databases">
        <title>Kefir isolates.</title>
        <authorList>
            <person name="Marcisauskas S."/>
            <person name="Kim Y."/>
            <person name="Blasche S."/>
        </authorList>
    </citation>
    <scope>NUCLEOTIDE SEQUENCE</scope>
    <source>
        <strain evidence="14">Olga-1</strain>
    </source>
</reference>
<dbReference type="CDD" id="cd05474">
    <property type="entry name" value="SAP_like"/>
    <property type="match status" value="1"/>
</dbReference>
<comment type="subcellular location">
    <subcellularLocation>
        <location evidence="2">Secreted</location>
    </subcellularLocation>
</comment>
<evidence type="ECO:0000313" key="14">
    <source>
        <dbReference type="EMBL" id="KAG0687110.1"/>
    </source>
</evidence>
<evidence type="ECO:0000256" key="2">
    <source>
        <dbReference type="ARBA" id="ARBA00004613"/>
    </source>
</evidence>
<evidence type="ECO:0000256" key="11">
    <source>
        <dbReference type="ARBA" id="ARBA00023157"/>
    </source>
</evidence>
<keyword evidence="6" id="KW-0645">Protease</keyword>
<evidence type="ECO:0000256" key="7">
    <source>
        <dbReference type="ARBA" id="ARBA00022729"/>
    </source>
</evidence>
<evidence type="ECO:0000256" key="9">
    <source>
        <dbReference type="ARBA" id="ARBA00022801"/>
    </source>
</evidence>
<dbReference type="PRINTS" id="PR00792">
    <property type="entry name" value="PEPSIN"/>
</dbReference>
<feature type="non-terminal residue" evidence="14">
    <location>
        <position position="2133"/>
    </location>
</feature>
<dbReference type="InterPro" id="IPR033121">
    <property type="entry name" value="PEPTIDASE_A1"/>
</dbReference>
<dbReference type="Pfam" id="PF00026">
    <property type="entry name" value="Asp"/>
    <property type="match status" value="1"/>
</dbReference>
<comment type="similarity">
    <text evidence="3">Belongs to the peptidase A1 family.</text>
</comment>
<comment type="catalytic activity">
    <reaction evidence="1">
        <text>Preferential cleavage at the carboxyl of hydrophobic amino acids, but fails to cleave 15-Leu-|-Tyr-16, 16-Tyr-|-Leu-17 and 24-Phe-|-Phe-25 of insulin B chain. Activates trypsinogen, and degrades keratin.</text>
        <dbReference type="EC" id="3.4.23.24"/>
    </reaction>
</comment>
<evidence type="ECO:0000256" key="12">
    <source>
        <dbReference type="SAM" id="MobiDB-lite"/>
    </source>
</evidence>
<evidence type="ECO:0000313" key="15">
    <source>
        <dbReference type="Proteomes" id="UP000697127"/>
    </source>
</evidence>
<keyword evidence="10" id="KW-0865">Zymogen</keyword>
<organism evidence="14 15">
    <name type="scientific">Pichia californica</name>
    <dbReference type="NCBI Taxonomy" id="460514"/>
    <lineage>
        <taxon>Eukaryota</taxon>
        <taxon>Fungi</taxon>
        <taxon>Dikarya</taxon>
        <taxon>Ascomycota</taxon>
        <taxon>Saccharomycotina</taxon>
        <taxon>Pichiomycetes</taxon>
        <taxon>Pichiales</taxon>
        <taxon>Pichiaceae</taxon>
        <taxon>Pichia</taxon>
    </lineage>
</organism>
<dbReference type="Proteomes" id="UP000697127">
    <property type="component" value="Unassembled WGS sequence"/>
</dbReference>
<comment type="caution">
    <text evidence="14">The sequence shown here is derived from an EMBL/GenBank/DDBJ whole genome shotgun (WGS) entry which is preliminary data.</text>
</comment>
<dbReference type="InterPro" id="IPR021895">
    <property type="entry name" value="Bud3_N"/>
</dbReference>
<keyword evidence="9" id="KW-0378">Hydrolase</keyword>
<dbReference type="Pfam" id="PF12015">
    <property type="entry name" value="Bud3_N"/>
    <property type="match status" value="1"/>
</dbReference>
<dbReference type="InterPro" id="IPR033876">
    <property type="entry name" value="SAP-like"/>
</dbReference>
<keyword evidence="11" id="KW-1015">Disulfide bond</keyword>
<keyword evidence="8" id="KW-0064">Aspartyl protease</keyword>
<feature type="compositionally biased region" description="Basic and acidic residues" evidence="12">
    <location>
        <begin position="1528"/>
        <end position="1539"/>
    </location>
</feature>
<protein>
    <recommendedName>
        <fullName evidence="4">candidapepsin</fullName>
        <ecNumber evidence="4">3.4.23.24</ecNumber>
    </recommendedName>
</protein>
<keyword evidence="15" id="KW-1185">Reference proteome</keyword>
<dbReference type="EC" id="3.4.23.24" evidence="4"/>
<evidence type="ECO:0000256" key="10">
    <source>
        <dbReference type="ARBA" id="ARBA00023145"/>
    </source>
</evidence>
<proteinExistence type="inferred from homology"/>
<dbReference type="GO" id="GO:0005085">
    <property type="term" value="F:guanyl-nucleotide exchange factor activity"/>
    <property type="evidence" value="ECO:0007669"/>
    <property type="project" value="InterPro"/>
</dbReference>
<dbReference type="PROSITE" id="PS51767">
    <property type="entry name" value="PEPTIDASE_A1"/>
    <property type="match status" value="1"/>
</dbReference>
<dbReference type="SUPFAM" id="SSF50630">
    <property type="entry name" value="Acid proteases"/>
    <property type="match status" value="1"/>
</dbReference>
<name>A0A9P7BEH7_9ASCO</name>
<keyword evidence="7" id="KW-0732">Signal</keyword>
<dbReference type="InterPro" id="IPR057454">
    <property type="entry name" value="Bud3_C"/>
</dbReference>
<evidence type="ECO:0000256" key="1">
    <source>
        <dbReference type="ARBA" id="ARBA00001675"/>
    </source>
</evidence>
<feature type="region of interest" description="Disordered" evidence="12">
    <location>
        <begin position="1511"/>
        <end position="1539"/>
    </location>
</feature>
<gene>
    <name evidence="14" type="ORF">C6P40_002870</name>
</gene>
<keyword evidence="5" id="KW-0964">Secreted</keyword>
<feature type="domain" description="Peptidase A1" evidence="13">
    <location>
        <begin position="1"/>
        <end position="250"/>
    </location>
</feature>